<dbReference type="Gene3D" id="3.40.50.170">
    <property type="entry name" value="Formyl transferase, N-terminal domain"/>
    <property type="match status" value="1"/>
</dbReference>
<dbReference type="STRING" id="314285.KT71_02332"/>
<dbReference type="GO" id="GO:0004479">
    <property type="term" value="F:methionyl-tRNA formyltransferase activity"/>
    <property type="evidence" value="ECO:0007669"/>
    <property type="project" value="TreeGrafter"/>
</dbReference>
<dbReference type="GO" id="GO:0005829">
    <property type="term" value="C:cytosol"/>
    <property type="evidence" value="ECO:0007669"/>
    <property type="project" value="TreeGrafter"/>
</dbReference>
<dbReference type="InterPro" id="IPR002376">
    <property type="entry name" value="Formyl_transf_N"/>
</dbReference>
<evidence type="ECO:0000259" key="1">
    <source>
        <dbReference type="Pfam" id="PF00551"/>
    </source>
</evidence>
<gene>
    <name evidence="2" type="ORF">KT71_02332</name>
</gene>
<protein>
    <submittedName>
        <fullName evidence="2">Methionyl-tRNA formyltransferase</fullName>
    </submittedName>
</protein>
<sequence>MKVLILANQDLASNYALNLLLPKLRGHSLYLMLSSAVGGGKRRAPQLEMLKFFEQSLFNDIVFPLLDYGAQAQMRSFHGLSSMLRSAPVIENHINSEDGIAKVSTISPDLILSIRYGGILRDAVISLPPLGVINLHSGLLPSYRGVMASFWAMLAGDQELGTTLHFIEDSSIDTGGVISQTLNPLVPGKSYLWQVINLYADGVAEMAAAVETLASGGSLNATVQSSGGHYYSFPGPEELDCFTISGHALFDPSEVTELIQMYYLEPSI</sequence>
<feature type="domain" description="Formyl transferase N-terminal" evidence="1">
    <location>
        <begin position="96"/>
        <end position="187"/>
    </location>
</feature>
<dbReference type="AlphaFoldDB" id="A4A6X8"/>
<keyword evidence="2" id="KW-0808">Transferase</keyword>
<dbReference type="Proteomes" id="UP000019205">
    <property type="component" value="Chromosome"/>
</dbReference>
<dbReference type="HOGENOM" id="CLU_088237_0_0_6"/>
<dbReference type="SUPFAM" id="SSF53328">
    <property type="entry name" value="Formyltransferase"/>
    <property type="match status" value="1"/>
</dbReference>
<reference evidence="2 3" key="1">
    <citation type="journal article" date="2007" name="Proc. Natl. Acad. Sci. U.S.A.">
        <title>Characterization of a marine gammaproteobacterium capable of aerobic anoxygenic photosynthesis.</title>
        <authorList>
            <person name="Fuchs B.M."/>
            <person name="Spring S."/>
            <person name="Teeling H."/>
            <person name="Quast C."/>
            <person name="Wulf J."/>
            <person name="Schattenhofer M."/>
            <person name="Yan S."/>
            <person name="Ferriera S."/>
            <person name="Johnson J."/>
            <person name="Glockner F.O."/>
            <person name="Amann R."/>
        </authorList>
    </citation>
    <scope>NUCLEOTIDE SEQUENCE [LARGE SCALE GENOMIC DNA]</scope>
    <source>
        <strain evidence="2">KT71</strain>
    </source>
</reference>
<reference evidence="2 3" key="2">
    <citation type="journal article" date="2009" name="PLoS ONE">
        <title>The photosynthetic apparatus and its regulation in the aerobic gammaproteobacterium Congregibacter litoralis gen. nov., sp. nov.</title>
        <authorList>
            <person name="Spring S."/>
            <person name="Lunsdorf H."/>
            <person name="Fuchs B.M."/>
            <person name="Tindall B.J."/>
        </authorList>
    </citation>
    <scope>NUCLEOTIDE SEQUENCE [LARGE SCALE GENOMIC DNA]</scope>
    <source>
        <strain evidence="2">KT71</strain>
    </source>
</reference>
<dbReference type="PANTHER" id="PTHR11138">
    <property type="entry name" value="METHIONYL-TRNA FORMYLTRANSFERASE"/>
    <property type="match status" value="1"/>
</dbReference>
<dbReference type="OrthoDB" id="467573at2"/>
<dbReference type="EMBL" id="AAOA02000002">
    <property type="protein sequence ID" value="EAQ98047.1"/>
    <property type="molecule type" value="Genomic_DNA"/>
</dbReference>
<dbReference type="InterPro" id="IPR036477">
    <property type="entry name" value="Formyl_transf_N_sf"/>
</dbReference>
<proteinExistence type="predicted"/>
<dbReference type="PANTHER" id="PTHR11138:SF5">
    <property type="entry name" value="METHIONYL-TRNA FORMYLTRANSFERASE, MITOCHONDRIAL"/>
    <property type="match status" value="1"/>
</dbReference>
<dbReference type="eggNOG" id="COG0223">
    <property type="taxonomic scope" value="Bacteria"/>
</dbReference>
<evidence type="ECO:0000313" key="3">
    <source>
        <dbReference type="Proteomes" id="UP000019205"/>
    </source>
</evidence>
<name>A4A6X8_9GAMM</name>
<dbReference type="CDD" id="cd08653">
    <property type="entry name" value="FMT_core_like_3"/>
    <property type="match status" value="1"/>
</dbReference>
<dbReference type="Pfam" id="PF00551">
    <property type="entry name" value="Formyl_trans_N"/>
    <property type="match status" value="1"/>
</dbReference>
<keyword evidence="3" id="KW-1185">Reference proteome</keyword>
<accession>A4A6X8</accession>
<comment type="caution">
    <text evidence="2">The sequence shown here is derived from an EMBL/GenBank/DDBJ whole genome shotgun (WGS) entry which is preliminary data.</text>
</comment>
<organism evidence="2 3">
    <name type="scientific">Congregibacter litoralis KT71</name>
    <dbReference type="NCBI Taxonomy" id="314285"/>
    <lineage>
        <taxon>Bacteria</taxon>
        <taxon>Pseudomonadati</taxon>
        <taxon>Pseudomonadota</taxon>
        <taxon>Gammaproteobacteria</taxon>
        <taxon>Cellvibrionales</taxon>
        <taxon>Halieaceae</taxon>
        <taxon>Congregibacter</taxon>
    </lineage>
</organism>
<evidence type="ECO:0000313" key="2">
    <source>
        <dbReference type="EMBL" id="EAQ98047.1"/>
    </source>
</evidence>
<dbReference type="RefSeq" id="WP_008292864.1">
    <property type="nucleotide sequence ID" value="NZ_CM002299.1"/>
</dbReference>